<evidence type="ECO:0000256" key="12">
    <source>
        <dbReference type="SAM" id="Coils"/>
    </source>
</evidence>
<dbReference type="EMBL" id="CAJNXB010003995">
    <property type="protein sequence ID" value="CAF3350476.1"/>
    <property type="molecule type" value="Genomic_DNA"/>
</dbReference>
<feature type="compositionally biased region" description="Polar residues" evidence="13">
    <location>
        <begin position="1000"/>
        <end position="1016"/>
    </location>
</feature>
<dbReference type="PROSITE" id="PS50106">
    <property type="entry name" value="PDZ"/>
    <property type="match status" value="1"/>
</dbReference>
<dbReference type="InterPro" id="IPR001478">
    <property type="entry name" value="PDZ"/>
</dbReference>
<feature type="compositionally biased region" description="Basic and acidic residues" evidence="13">
    <location>
        <begin position="88"/>
        <end position="98"/>
    </location>
</feature>
<organism evidence="16 17">
    <name type="scientific">Rotaria socialis</name>
    <dbReference type="NCBI Taxonomy" id="392032"/>
    <lineage>
        <taxon>Eukaryota</taxon>
        <taxon>Metazoa</taxon>
        <taxon>Spiralia</taxon>
        <taxon>Gnathifera</taxon>
        <taxon>Rotifera</taxon>
        <taxon>Eurotatoria</taxon>
        <taxon>Bdelloidea</taxon>
        <taxon>Philodinida</taxon>
        <taxon>Philodinidae</taxon>
        <taxon>Rotaria</taxon>
    </lineage>
</organism>
<dbReference type="InterPro" id="IPR043446">
    <property type="entry name" value="Neurabin-like"/>
</dbReference>
<evidence type="ECO:0000256" key="9">
    <source>
        <dbReference type="ARBA" id="ARBA00023203"/>
    </source>
</evidence>
<evidence type="ECO:0000256" key="6">
    <source>
        <dbReference type="ARBA" id="ARBA00022902"/>
    </source>
</evidence>
<dbReference type="PANTHER" id="PTHR16154:SF6">
    <property type="entry name" value="SPINOPHILIN, ISOFORM J"/>
    <property type="match status" value="1"/>
</dbReference>
<gene>
    <name evidence="16" type="ORF">TIS948_LOCUS23225</name>
</gene>
<feature type="compositionally biased region" description="Polar residues" evidence="13">
    <location>
        <begin position="1106"/>
        <end position="1123"/>
    </location>
</feature>
<dbReference type="GO" id="GO:0019722">
    <property type="term" value="P:calcium-mediated signaling"/>
    <property type="evidence" value="ECO:0007669"/>
    <property type="project" value="TreeGrafter"/>
</dbReference>
<dbReference type="Proteomes" id="UP000663825">
    <property type="component" value="Unassembled WGS sequence"/>
</dbReference>
<feature type="compositionally biased region" description="Polar residues" evidence="13">
    <location>
        <begin position="25"/>
        <end position="38"/>
    </location>
</feature>
<dbReference type="PROSITE" id="PS50105">
    <property type="entry name" value="SAM_DOMAIN"/>
    <property type="match status" value="1"/>
</dbReference>
<dbReference type="FunFam" id="2.30.42.10:FF:000010">
    <property type="entry name" value="Neurabin-1 isoform 1"/>
    <property type="match status" value="1"/>
</dbReference>
<keyword evidence="6" id="KW-0524">Neurogenesis</keyword>
<keyword evidence="5" id="KW-0221">Differentiation</keyword>
<comment type="subcellular location">
    <subcellularLocation>
        <location evidence="1">Cytoplasm</location>
        <location evidence="1">Cytoskeleton</location>
    </subcellularLocation>
    <subcellularLocation>
        <location evidence="11">Synapse</location>
    </subcellularLocation>
</comment>
<dbReference type="GO" id="GO:0007015">
    <property type="term" value="P:actin filament organization"/>
    <property type="evidence" value="ECO:0007669"/>
    <property type="project" value="TreeGrafter"/>
</dbReference>
<dbReference type="SMART" id="SM00454">
    <property type="entry name" value="SAM"/>
    <property type="match status" value="1"/>
</dbReference>
<feature type="region of interest" description="Disordered" evidence="13">
    <location>
        <begin position="255"/>
        <end position="275"/>
    </location>
</feature>
<dbReference type="GO" id="GO:0005737">
    <property type="term" value="C:cytoplasm"/>
    <property type="evidence" value="ECO:0007669"/>
    <property type="project" value="TreeGrafter"/>
</dbReference>
<dbReference type="InterPro" id="IPR001660">
    <property type="entry name" value="SAM"/>
</dbReference>
<dbReference type="SUPFAM" id="SSF50156">
    <property type="entry name" value="PDZ domain-like"/>
    <property type="match status" value="1"/>
</dbReference>
<evidence type="ECO:0000259" key="15">
    <source>
        <dbReference type="PROSITE" id="PS50106"/>
    </source>
</evidence>
<dbReference type="InterPro" id="IPR013761">
    <property type="entry name" value="SAM/pointed_sf"/>
</dbReference>
<feature type="compositionally biased region" description="Basic and acidic residues" evidence="13">
    <location>
        <begin position="262"/>
        <end position="275"/>
    </location>
</feature>
<name>A0A817W3Q6_9BILA</name>
<keyword evidence="2" id="KW-0217">Developmental protein</keyword>
<evidence type="ECO:0000256" key="13">
    <source>
        <dbReference type="SAM" id="MobiDB-lite"/>
    </source>
</evidence>
<evidence type="ECO:0000256" key="1">
    <source>
        <dbReference type="ARBA" id="ARBA00004245"/>
    </source>
</evidence>
<feature type="domain" description="PDZ" evidence="15">
    <location>
        <begin position="555"/>
        <end position="643"/>
    </location>
</feature>
<evidence type="ECO:0000256" key="7">
    <source>
        <dbReference type="ARBA" id="ARBA00023018"/>
    </source>
</evidence>
<reference evidence="16" key="1">
    <citation type="submission" date="2021-02" db="EMBL/GenBank/DDBJ databases">
        <authorList>
            <person name="Nowell W R."/>
        </authorList>
    </citation>
    <scope>NUCLEOTIDE SEQUENCE</scope>
</reference>
<evidence type="ECO:0008006" key="18">
    <source>
        <dbReference type="Google" id="ProtNLM"/>
    </source>
</evidence>
<keyword evidence="8 12" id="KW-0175">Coiled coil</keyword>
<feature type="domain" description="SAM" evidence="14">
    <location>
        <begin position="1027"/>
        <end position="1090"/>
    </location>
</feature>
<feature type="coiled-coil region" evidence="12">
    <location>
        <begin position="750"/>
        <end position="847"/>
    </location>
</feature>
<dbReference type="Pfam" id="PF17817">
    <property type="entry name" value="PDZ_5"/>
    <property type="match status" value="1"/>
</dbReference>
<evidence type="ECO:0000256" key="4">
    <source>
        <dbReference type="ARBA" id="ARBA00022553"/>
    </source>
</evidence>
<dbReference type="AlphaFoldDB" id="A0A817W3Q6"/>
<dbReference type="InterPro" id="IPR036034">
    <property type="entry name" value="PDZ_sf"/>
</dbReference>
<dbReference type="GO" id="GO:0030425">
    <property type="term" value="C:dendrite"/>
    <property type="evidence" value="ECO:0007669"/>
    <property type="project" value="TreeGrafter"/>
</dbReference>
<comment type="caution">
    <text evidence="16">The sequence shown here is derived from an EMBL/GenBank/DDBJ whole genome shotgun (WGS) entry which is preliminary data.</text>
</comment>
<dbReference type="InterPro" id="IPR040645">
    <property type="entry name" value="Neurabin-1/2_PDZ"/>
</dbReference>
<evidence type="ECO:0000256" key="11">
    <source>
        <dbReference type="ARBA" id="ARBA00034103"/>
    </source>
</evidence>
<evidence type="ECO:0000313" key="17">
    <source>
        <dbReference type="Proteomes" id="UP000663825"/>
    </source>
</evidence>
<keyword evidence="10" id="KW-0206">Cytoskeleton</keyword>
<keyword evidence="7" id="KW-0770">Synapse</keyword>
<feature type="region of interest" description="Disordered" evidence="13">
    <location>
        <begin position="88"/>
        <end position="151"/>
    </location>
</feature>
<dbReference type="SUPFAM" id="SSF47769">
    <property type="entry name" value="SAM/Pointed domain"/>
    <property type="match status" value="1"/>
</dbReference>
<evidence type="ECO:0000256" key="8">
    <source>
        <dbReference type="ARBA" id="ARBA00023054"/>
    </source>
</evidence>
<sequence length="1137" mass="129701">MADILIQPAVPSLFTHTESASNLIVDSPTADSNNNTAIHHSRTSPNNNNNNSSNHPNATNKYIGHVSRLRSVFNQYALTLNDLKSGEHRSRYGNHHEGLSSPTRGLGDGADEISVSPPTQLLPLATTSSSTIIERSRSLSNPRVLDNNKSNMNSMRNGISSLAMTENPPTKSNANEDHTVRFRKAREMFQTLEEEAARTTISLTTTTTTTVATKQNEPFNDDLYQPDFMIDKQKIDISKLNTEHIPDLIIDHRQQQQQQNHHHIEYSPKSHDSNSNRIRDIPVQFIGTSSLPSPTHSDRSITSIPIHRTVPVSTTMPQYQHEQQQQQSPIPFVSNDDVHYATVNRKQINSDQHYDFPADAIEQLKKHQRDEHDLMHDIPKPSNEEIANRIVASILPSNILKRMDHLNTVFIKPTSMDRSLPKLSFSENDKLESPIRIEDKPENNHFIPDQQQEVEQKWIENPMLNNVDYVNEDSTSSSPIFYEKPGIPEMNDNDNDDLVLSPNGTRRVKFSNAPIRVYPTYSPSEYNRRNDDIDPFSASAEYELEKRIEKMHVFNVEIEKGTDGLGISVLGMGVGADSGLEKLGIFVKSLNPQGVIAQDGRIQIGDQIIEVDDHSLVGVTHTYATNVLKATSGSVRFVIGREKDVENSEILRLIQQSLQMDQERNEMSRALQHHHDAYNDQHLQDDGFSNFEFNDNTDHTKFDDDNNDNNNDIQTNHHHELAKAHEKNYEQIWAMTEKQSNEQSQKVYEFEILKQRYESLEKSLANAEKEKEYFQKNYEQTKKDFEHIEEKYLKAKKLIKELQDREIESREQQSQQMEKNEQQQKRILELIKKIEELEKTMTNSVSNSEQVIENSSLLTRSTKLPSTSSECVVLRPPDIPERIPIRSRTSSGQHVLSPERPPSRNTPATSSIRLPATSFEKISNTTTININNRMTNQSDFEVDRSPLLNHSIQMDKSHIAKARPRNLPSKRLSNPLLDEGSNRDDNDTDNKNLISKVPSIEQTIIKPSTNNKNNNTDADEFVEVKDWTSDQCIQWLTAHEMTSFIPIFLSRNIDGEKLLLLDSTKMKAMGIKSSKDRDHLKAKLKELKHADLDRIRERLLAQQTTSFQHSVHSGNRLRSSSMTKLKERRLFGGSGGK</sequence>
<evidence type="ECO:0000313" key="16">
    <source>
        <dbReference type="EMBL" id="CAF3350476.1"/>
    </source>
</evidence>
<keyword evidence="3" id="KW-0963">Cytoplasm</keyword>
<evidence type="ECO:0000256" key="10">
    <source>
        <dbReference type="ARBA" id="ARBA00023212"/>
    </source>
</evidence>
<dbReference type="GO" id="GO:0015629">
    <property type="term" value="C:actin cytoskeleton"/>
    <property type="evidence" value="ECO:0007669"/>
    <property type="project" value="TreeGrafter"/>
</dbReference>
<keyword evidence="4" id="KW-0597">Phosphoprotein</keyword>
<dbReference type="Pfam" id="PF00595">
    <property type="entry name" value="PDZ"/>
    <property type="match status" value="1"/>
</dbReference>
<feature type="compositionally biased region" description="Basic and acidic residues" evidence="13">
    <location>
        <begin position="980"/>
        <end position="990"/>
    </location>
</feature>
<feature type="region of interest" description="Disordered" evidence="13">
    <location>
        <begin position="881"/>
        <end position="915"/>
    </location>
</feature>
<evidence type="ECO:0000256" key="2">
    <source>
        <dbReference type="ARBA" id="ARBA00022473"/>
    </source>
</evidence>
<feature type="region of interest" description="Disordered" evidence="13">
    <location>
        <begin position="1106"/>
        <end position="1137"/>
    </location>
</feature>
<dbReference type="GO" id="GO:0031175">
    <property type="term" value="P:neuron projection development"/>
    <property type="evidence" value="ECO:0007669"/>
    <property type="project" value="TreeGrafter"/>
</dbReference>
<evidence type="ECO:0000256" key="5">
    <source>
        <dbReference type="ARBA" id="ARBA00022782"/>
    </source>
</evidence>
<dbReference type="SMART" id="SM00228">
    <property type="entry name" value="PDZ"/>
    <property type="match status" value="1"/>
</dbReference>
<feature type="region of interest" description="Disordered" evidence="13">
    <location>
        <begin position="958"/>
        <end position="1016"/>
    </location>
</feature>
<dbReference type="Gene3D" id="1.10.150.50">
    <property type="entry name" value="Transcription Factor, Ets-1"/>
    <property type="match status" value="1"/>
</dbReference>
<dbReference type="PANTHER" id="PTHR16154">
    <property type="entry name" value="NEURABIN"/>
    <property type="match status" value="1"/>
</dbReference>
<dbReference type="OrthoDB" id="62701at2759"/>
<keyword evidence="9" id="KW-0009">Actin-binding</keyword>
<feature type="compositionally biased region" description="Low complexity" evidence="13">
    <location>
        <begin position="43"/>
        <end position="60"/>
    </location>
</feature>
<feature type="compositionally biased region" description="Polar residues" evidence="13">
    <location>
        <begin position="903"/>
        <end position="912"/>
    </location>
</feature>
<evidence type="ECO:0000256" key="3">
    <source>
        <dbReference type="ARBA" id="ARBA00022490"/>
    </source>
</evidence>
<dbReference type="Gene3D" id="2.30.42.10">
    <property type="match status" value="1"/>
</dbReference>
<proteinExistence type="predicted"/>
<dbReference type="Pfam" id="PF07647">
    <property type="entry name" value="SAM_2"/>
    <property type="match status" value="1"/>
</dbReference>
<protein>
    <recommendedName>
        <fullName evidence="18">Neurabin-1</fullName>
    </recommendedName>
</protein>
<feature type="region of interest" description="Disordered" evidence="13">
    <location>
        <begin position="25"/>
        <end position="60"/>
    </location>
</feature>
<dbReference type="GO" id="GO:0014069">
    <property type="term" value="C:postsynaptic density"/>
    <property type="evidence" value="ECO:0007669"/>
    <property type="project" value="TreeGrafter"/>
</dbReference>
<dbReference type="GO" id="GO:0051015">
    <property type="term" value="F:actin filament binding"/>
    <property type="evidence" value="ECO:0007669"/>
    <property type="project" value="TreeGrafter"/>
</dbReference>
<accession>A0A817W3Q6</accession>
<evidence type="ECO:0000259" key="14">
    <source>
        <dbReference type="PROSITE" id="PS50105"/>
    </source>
</evidence>